<evidence type="ECO:0000313" key="1">
    <source>
        <dbReference type="EMBL" id="AUY25491.1"/>
    </source>
</evidence>
<accession>A0ABM6S1N7</accession>
<reference evidence="1 2" key="1">
    <citation type="submission" date="2018-01" db="EMBL/GenBank/DDBJ databases">
        <title>Complete and assembled Genome of Pantoea calida DSM22759T.</title>
        <authorList>
            <person name="Stevens M.J.A."/>
            <person name="Zurfluh K."/>
            <person name="Stephan R."/>
        </authorList>
    </citation>
    <scope>NUCLEOTIDE SEQUENCE [LARGE SCALE GENOMIC DNA]</scope>
    <source>
        <strain evidence="1 2">DSM 22759</strain>
    </source>
</reference>
<protein>
    <submittedName>
        <fullName evidence="1">Protein singed</fullName>
    </submittedName>
</protein>
<dbReference type="RefSeq" id="WP_084970169.1">
    <property type="nucleotide sequence ID" value="NZ_CP026378.1"/>
</dbReference>
<keyword evidence="2" id="KW-1185">Reference proteome</keyword>
<proteinExistence type="predicted"/>
<sequence length="129" mass="13604">MATYITVADVDELLGADWAPAEKKAKAVLQANAYLTALNLQGITDATPDDVKMAGAFLASASAAGVLYKQQVESGALTSKTVDADGVRVTKSYASSQSVGNTSLPEDVQLALALLKPWRSNPLAFRVYR</sequence>
<gene>
    <name evidence="1" type="ORF">C2E16_11630</name>
</gene>
<dbReference type="EMBL" id="CP026378">
    <property type="protein sequence ID" value="AUY25491.1"/>
    <property type="molecule type" value="Genomic_DNA"/>
</dbReference>
<organism evidence="1 2">
    <name type="scientific">Mixta calida</name>
    <dbReference type="NCBI Taxonomy" id="665913"/>
    <lineage>
        <taxon>Bacteria</taxon>
        <taxon>Pseudomonadati</taxon>
        <taxon>Pseudomonadota</taxon>
        <taxon>Gammaproteobacteria</taxon>
        <taxon>Enterobacterales</taxon>
        <taxon>Erwiniaceae</taxon>
        <taxon>Mixta</taxon>
    </lineage>
</organism>
<evidence type="ECO:0000313" key="2">
    <source>
        <dbReference type="Proteomes" id="UP000237673"/>
    </source>
</evidence>
<dbReference type="Proteomes" id="UP000237673">
    <property type="component" value="Chromosome"/>
</dbReference>
<name>A0ABM6S1N7_9GAMM</name>